<keyword evidence="3" id="KW-1185">Reference proteome</keyword>
<organism evidence="2 3">
    <name type="scientific">Cellulomonas edaphi</name>
    <dbReference type="NCBI Taxonomy" id="3053468"/>
    <lineage>
        <taxon>Bacteria</taxon>
        <taxon>Bacillati</taxon>
        <taxon>Actinomycetota</taxon>
        <taxon>Actinomycetes</taxon>
        <taxon>Micrococcales</taxon>
        <taxon>Cellulomonadaceae</taxon>
        <taxon>Cellulomonas</taxon>
    </lineage>
</organism>
<reference evidence="2 3" key="1">
    <citation type="submission" date="2023-06" db="EMBL/GenBank/DDBJ databases">
        <title>Cellulomonas sp. MW9 Whole genome sequence.</title>
        <authorList>
            <person name="Park S."/>
        </authorList>
    </citation>
    <scope>NUCLEOTIDE SEQUENCE [LARGE SCALE GENOMIC DNA]</scope>
    <source>
        <strain evidence="2 3">MW9</strain>
    </source>
</reference>
<gene>
    <name evidence="2" type="ORF">QRT05_12615</name>
</gene>
<protein>
    <recommendedName>
        <fullName evidence="4">Aminoglycoside phosphotransferase domain-containing protein</fullName>
    </recommendedName>
</protein>
<name>A0ABT7S992_9CELL</name>
<proteinExistence type="predicted"/>
<evidence type="ECO:0008006" key="4">
    <source>
        <dbReference type="Google" id="ProtNLM"/>
    </source>
</evidence>
<dbReference type="RefSeq" id="WP_289447619.1">
    <property type="nucleotide sequence ID" value="NZ_JAUCGR010000003.1"/>
</dbReference>
<evidence type="ECO:0000256" key="1">
    <source>
        <dbReference type="SAM" id="MobiDB-lite"/>
    </source>
</evidence>
<comment type="caution">
    <text evidence="2">The sequence shown here is derived from an EMBL/GenBank/DDBJ whole genome shotgun (WGS) entry which is preliminary data.</text>
</comment>
<evidence type="ECO:0000313" key="3">
    <source>
        <dbReference type="Proteomes" id="UP001321453"/>
    </source>
</evidence>
<feature type="compositionally biased region" description="Basic and acidic residues" evidence="1">
    <location>
        <begin position="1"/>
        <end position="12"/>
    </location>
</feature>
<evidence type="ECO:0000313" key="2">
    <source>
        <dbReference type="EMBL" id="MDM7832181.1"/>
    </source>
</evidence>
<dbReference type="EMBL" id="JAUCGR010000003">
    <property type="protein sequence ID" value="MDM7832181.1"/>
    <property type="molecule type" value="Genomic_DNA"/>
</dbReference>
<dbReference type="Proteomes" id="UP001321453">
    <property type="component" value="Unassembled WGS sequence"/>
</dbReference>
<feature type="region of interest" description="Disordered" evidence="1">
    <location>
        <begin position="1"/>
        <end position="28"/>
    </location>
</feature>
<accession>A0ABT7S992</accession>
<sequence>MTDVAHPVDRRPALHAVQPTHGSTDLPRRPLVRELEDVVERMHELGPSPRLRADLVSMLGSWASALVGLHRSRVSITAAEPALPWVLEDGLPAWLDDLPVEAGQVWAVRAHPATQRALDRTLAGWSAVQNTHGDPGGDVVTIEREHGTVRAHLDAADGSPCRGVLGDPRWDVATAADWLAVALGPALDPRWGIDPAATFVSRYRAHGGDALPSRDMAVARTLTTAVEWTAQLAVLSEPDDEALAWLSGLWSRPLALLGASVGSPTGDARRRAGAPPV</sequence>